<evidence type="ECO:0000256" key="14">
    <source>
        <dbReference type="SAM" id="Phobius"/>
    </source>
</evidence>
<evidence type="ECO:0000256" key="9">
    <source>
        <dbReference type="ARBA" id="ARBA00023065"/>
    </source>
</evidence>
<feature type="transmembrane region" description="Helical" evidence="14">
    <location>
        <begin position="118"/>
        <end position="138"/>
    </location>
</feature>
<feature type="transmembrane region" description="Helical" evidence="14">
    <location>
        <begin position="443"/>
        <end position="468"/>
    </location>
</feature>
<evidence type="ECO:0000256" key="13">
    <source>
        <dbReference type="RuleBase" id="RU362091"/>
    </source>
</evidence>
<evidence type="ECO:0000256" key="8">
    <source>
        <dbReference type="ARBA" id="ARBA00023053"/>
    </source>
</evidence>
<keyword evidence="3" id="KW-0813">Transport</keyword>
<gene>
    <name evidence="15" type="ORF">SAMN07250955_10937</name>
</gene>
<feature type="transmembrane region" description="Helical" evidence="14">
    <location>
        <begin position="363"/>
        <end position="381"/>
    </location>
</feature>
<keyword evidence="7 14" id="KW-1133">Transmembrane helix</keyword>
<evidence type="ECO:0000256" key="5">
    <source>
        <dbReference type="ARBA" id="ARBA00022692"/>
    </source>
</evidence>
<organism evidence="15 16">
    <name type="scientific">Arboricoccus pini</name>
    <dbReference type="NCBI Taxonomy" id="1963835"/>
    <lineage>
        <taxon>Bacteria</taxon>
        <taxon>Pseudomonadati</taxon>
        <taxon>Pseudomonadota</taxon>
        <taxon>Alphaproteobacteria</taxon>
        <taxon>Geminicoccales</taxon>
        <taxon>Geminicoccaceae</taxon>
        <taxon>Arboricoccus</taxon>
    </lineage>
</organism>
<comment type="catalytic activity">
    <reaction evidence="12">
        <text>L-proline(in) + Na(+)(in) = L-proline(out) + Na(+)(out)</text>
        <dbReference type="Rhea" id="RHEA:28967"/>
        <dbReference type="ChEBI" id="CHEBI:29101"/>
        <dbReference type="ChEBI" id="CHEBI:60039"/>
    </reaction>
</comment>
<feature type="transmembrane region" description="Helical" evidence="14">
    <location>
        <begin position="235"/>
        <end position="259"/>
    </location>
</feature>
<evidence type="ECO:0000256" key="7">
    <source>
        <dbReference type="ARBA" id="ARBA00022989"/>
    </source>
</evidence>
<evidence type="ECO:0000256" key="10">
    <source>
        <dbReference type="ARBA" id="ARBA00023136"/>
    </source>
</evidence>
<protein>
    <submittedName>
        <fullName evidence="15">Solute:Na+ symporter, SSS family</fullName>
    </submittedName>
</protein>
<keyword evidence="4" id="KW-1003">Cell membrane</keyword>
<accession>A0A212RI58</accession>
<keyword evidence="6" id="KW-0769">Symport</keyword>
<name>A0A212RI58_9PROT</name>
<feature type="transmembrane region" description="Helical" evidence="14">
    <location>
        <begin position="387"/>
        <end position="407"/>
    </location>
</feature>
<keyword evidence="16" id="KW-1185">Reference proteome</keyword>
<evidence type="ECO:0000313" key="16">
    <source>
        <dbReference type="Proteomes" id="UP000197065"/>
    </source>
</evidence>
<proteinExistence type="inferred from homology"/>
<dbReference type="Gene3D" id="1.20.1730.10">
    <property type="entry name" value="Sodium/glucose cotransporter"/>
    <property type="match status" value="1"/>
</dbReference>
<dbReference type="Pfam" id="PF00474">
    <property type="entry name" value="SSF"/>
    <property type="match status" value="1"/>
</dbReference>
<dbReference type="Proteomes" id="UP000197065">
    <property type="component" value="Unassembled WGS sequence"/>
</dbReference>
<dbReference type="GO" id="GO:0005886">
    <property type="term" value="C:plasma membrane"/>
    <property type="evidence" value="ECO:0007669"/>
    <property type="project" value="UniProtKB-SubCell"/>
</dbReference>
<dbReference type="RefSeq" id="WP_088561980.1">
    <property type="nucleotide sequence ID" value="NZ_FYEH01000009.1"/>
</dbReference>
<dbReference type="InterPro" id="IPR038377">
    <property type="entry name" value="Na/Glc_symporter_sf"/>
</dbReference>
<feature type="transmembrane region" description="Helical" evidence="14">
    <location>
        <begin position="271"/>
        <end position="293"/>
    </location>
</feature>
<evidence type="ECO:0000313" key="15">
    <source>
        <dbReference type="EMBL" id="SNB72118.1"/>
    </source>
</evidence>
<dbReference type="PANTHER" id="PTHR48086">
    <property type="entry name" value="SODIUM/PROLINE SYMPORTER-RELATED"/>
    <property type="match status" value="1"/>
</dbReference>
<sequence>MIITFGLVAIFCIAVIVVLQRAHIADKSFTDYAVAGRSFGPAYQAMSFLNTWWPGGIFLALTGLAVSGGVIAFYMLIYSLLTVVLMYVMAERVWLWGKLFDLKTQPDLLALRYNSRGLAFIGAIVGILSGMPWLILGFKGLGELFASLSMGTMSATAAIITGVLVMAIRQFWTIRMGMRGVVISDMFQGIIAYIGGSFIIVGLVFWLVMSQGASTAAIDVAHLKAPGLGSELGPLYLFAIIFSGALGGWCWPSIFIRLYTANSVRSVQRAAALGAPLSLVYAGALVILGLLASTVPALAGAGDALWFKICEMAGGAVLLGLGGVVVLAATMGNVDGAIQASGAQIANDLIGSYRPLDHKQSVIAAKIGMLIVTLISAWLATLEIPHLFLLAVLAYQGIIQLAVPQYLGIFWKRGNKTGAILGIVVGFVLAILLQYYYPTSISWAAGLTSGVVALAVNAAIYIACAYFLPQTSEEEQRVEGLFALTTSETPTPAAVEELGLKPRRA</sequence>
<comment type="similarity">
    <text evidence="2 13">Belongs to the sodium:solute symporter (SSF) (TC 2.A.21) family.</text>
</comment>
<keyword evidence="11" id="KW-0739">Sodium transport</keyword>
<feature type="transmembrane region" description="Helical" evidence="14">
    <location>
        <begin position="189"/>
        <end position="209"/>
    </location>
</feature>
<evidence type="ECO:0000256" key="11">
    <source>
        <dbReference type="ARBA" id="ARBA00023201"/>
    </source>
</evidence>
<dbReference type="GO" id="GO:0015293">
    <property type="term" value="F:symporter activity"/>
    <property type="evidence" value="ECO:0007669"/>
    <property type="project" value="UniProtKB-KW"/>
</dbReference>
<feature type="transmembrane region" description="Helical" evidence="14">
    <location>
        <begin position="419"/>
        <end position="437"/>
    </location>
</feature>
<keyword evidence="8" id="KW-0915">Sodium</keyword>
<evidence type="ECO:0000256" key="2">
    <source>
        <dbReference type="ARBA" id="ARBA00006434"/>
    </source>
</evidence>
<evidence type="ECO:0000256" key="3">
    <source>
        <dbReference type="ARBA" id="ARBA00022448"/>
    </source>
</evidence>
<dbReference type="GO" id="GO:0006814">
    <property type="term" value="P:sodium ion transport"/>
    <property type="evidence" value="ECO:0007669"/>
    <property type="project" value="UniProtKB-KW"/>
</dbReference>
<comment type="subcellular location">
    <subcellularLocation>
        <location evidence="1">Cell membrane</location>
        <topology evidence="1">Multi-pass membrane protein</topology>
    </subcellularLocation>
</comment>
<feature type="transmembrane region" description="Helical" evidence="14">
    <location>
        <begin position="57"/>
        <end position="90"/>
    </location>
</feature>
<feature type="transmembrane region" description="Helical" evidence="14">
    <location>
        <begin position="305"/>
        <end position="329"/>
    </location>
</feature>
<dbReference type="AlphaFoldDB" id="A0A212RI58"/>
<keyword evidence="9" id="KW-0406">Ion transport</keyword>
<evidence type="ECO:0000256" key="12">
    <source>
        <dbReference type="ARBA" id="ARBA00033708"/>
    </source>
</evidence>
<feature type="transmembrane region" description="Helical" evidence="14">
    <location>
        <begin position="144"/>
        <end position="168"/>
    </location>
</feature>
<reference evidence="15 16" key="1">
    <citation type="submission" date="2017-06" db="EMBL/GenBank/DDBJ databases">
        <authorList>
            <person name="Kim H.J."/>
            <person name="Triplett B.A."/>
        </authorList>
    </citation>
    <scope>NUCLEOTIDE SEQUENCE [LARGE SCALE GENOMIC DNA]</scope>
    <source>
        <strain evidence="15 16">B29T1</strain>
    </source>
</reference>
<dbReference type="GO" id="GO:0046942">
    <property type="term" value="P:carboxylic acid transport"/>
    <property type="evidence" value="ECO:0007669"/>
    <property type="project" value="UniProtKB-ARBA"/>
</dbReference>
<dbReference type="InterPro" id="IPR001734">
    <property type="entry name" value="Na/solute_symporter"/>
</dbReference>
<dbReference type="EMBL" id="FYEH01000009">
    <property type="protein sequence ID" value="SNB72118.1"/>
    <property type="molecule type" value="Genomic_DNA"/>
</dbReference>
<dbReference type="PANTHER" id="PTHR48086:SF3">
    <property type="entry name" value="SODIUM_PROLINE SYMPORTER"/>
    <property type="match status" value="1"/>
</dbReference>
<dbReference type="InterPro" id="IPR018212">
    <property type="entry name" value="Na/solute_symporter_CS"/>
</dbReference>
<dbReference type="PROSITE" id="PS00457">
    <property type="entry name" value="NA_SOLUT_SYMP_2"/>
    <property type="match status" value="1"/>
</dbReference>
<keyword evidence="5 14" id="KW-0812">Transmembrane</keyword>
<dbReference type="InterPro" id="IPR050277">
    <property type="entry name" value="Sodium:Solute_Symporter"/>
</dbReference>
<dbReference type="CDD" id="cd10322">
    <property type="entry name" value="SLC5sbd"/>
    <property type="match status" value="1"/>
</dbReference>
<dbReference type="PROSITE" id="PS50283">
    <property type="entry name" value="NA_SOLUT_SYMP_3"/>
    <property type="match status" value="1"/>
</dbReference>
<evidence type="ECO:0000256" key="6">
    <source>
        <dbReference type="ARBA" id="ARBA00022847"/>
    </source>
</evidence>
<evidence type="ECO:0000256" key="1">
    <source>
        <dbReference type="ARBA" id="ARBA00004651"/>
    </source>
</evidence>
<keyword evidence="10 14" id="KW-0472">Membrane</keyword>
<evidence type="ECO:0000256" key="4">
    <source>
        <dbReference type="ARBA" id="ARBA00022475"/>
    </source>
</evidence>
<dbReference type="OrthoDB" id="9764416at2"/>